<dbReference type="AlphaFoldDB" id="A0A1L9VCU3"/>
<dbReference type="OrthoDB" id="2117718at2759"/>
<reference evidence="2" key="1">
    <citation type="journal article" date="2017" name="Genome Biol.">
        <title>Comparative genomics reveals high biological diversity and specific adaptations in the industrially and medically important fungal genus Aspergillus.</title>
        <authorList>
            <person name="de Vries R.P."/>
            <person name="Riley R."/>
            <person name="Wiebenga A."/>
            <person name="Aguilar-Osorio G."/>
            <person name="Amillis S."/>
            <person name="Uchima C.A."/>
            <person name="Anderluh G."/>
            <person name="Asadollahi M."/>
            <person name="Askin M."/>
            <person name="Barry K."/>
            <person name="Battaglia E."/>
            <person name="Bayram O."/>
            <person name="Benocci T."/>
            <person name="Braus-Stromeyer S.A."/>
            <person name="Caldana C."/>
            <person name="Canovas D."/>
            <person name="Cerqueira G.C."/>
            <person name="Chen F."/>
            <person name="Chen W."/>
            <person name="Choi C."/>
            <person name="Clum A."/>
            <person name="Dos Santos R.A."/>
            <person name="Damasio A.R."/>
            <person name="Diallinas G."/>
            <person name="Emri T."/>
            <person name="Fekete E."/>
            <person name="Flipphi M."/>
            <person name="Freyberg S."/>
            <person name="Gallo A."/>
            <person name="Gournas C."/>
            <person name="Habgood R."/>
            <person name="Hainaut M."/>
            <person name="Harispe M.L."/>
            <person name="Henrissat B."/>
            <person name="Hilden K.S."/>
            <person name="Hope R."/>
            <person name="Hossain A."/>
            <person name="Karabika E."/>
            <person name="Karaffa L."/>
            <person name="Karanyi Z."/>
            <person name="Krasevec N."/>
            <person name="Kuo A."/>
            <person name="Kusch H."/>
            <person name="LaButti K."/>
            <person name="Lagendijk E.L."/>
            <person name="Lapidus A."/>
            <person name="Levasseur A."/>
            <person name="Lindquist E."/>
            <person name="Lipzen A."/>
            <person name="Logrieco A.F."/>
            <person name="MacCabe A."/>
            <person name="Maekelae M.R."/>
            <person name="Malavazi I."/>
            <person name="Melin P."/>
            <person name="Meyer V."/>
            <person name="Mielnichuk N."/>
            <person name="Miskei M."/>
            <person name="Molnar A.P."/>
            <person name="Mule G."/>
            <person name="Ngan C.Y."/>
            <person name="Orejas M."/>
            <person name="Orosz E."/>
            <person name="Ouedraogo J.P."/>
            <person name="Overkamp K.M."/>
            <person name="Park H.-S."/>
            <person name="Perrone G."/>
            <person name="Piumi F."/>
            <person name="Punt P.J."/>
            <person name="Ram A.F."/>
            <person name="Ramon A."/>
            <person name="Rauscher S."/>
            <person name="Record E."/>
            <person name="Riano-Pachon D.M."/>
            <person name="Robert V."/>
            <person name="Roehrig J."/>
            <person name="Ruller R."/>
            <person name="Salamov A."/>
            <person name="Salih N.S."/>
            <person name="Samson R.A."/>
            <person name="Sandor E."/>
            <person name="Sanguinetti M."/>
            <person name="Schuetze T."/>
            <person name="Sepcic K."/>
            <person name="Shelest E."/>
            <person name="Sherlock G."/>
            <person name="Sophianopoulou V."/>
            <person name="Squina F.M."/>
            <person name="Sun H."/>
            <person name="Susca A."/>
            <person name="Todd R.B."/>
            <person name="Tsang A."/>
            <person name="Unkles S.E."/>
            <person name="van de Wiele N."/>
            <person name="van Rossen-Uffink D."/>
            <person name="Oliveira J.V."/>
            <person name="Vesth T.C."/>
            <person name="Visser J."/>
            <person name="Yu J.-H."/>
            <person name="Zhou M."/>
            <person name="Andersen M.R."/>
            <person name="Archer D.B."/>
            <person name="Baker S.E."/>
            <person name="Benoit I."/>
            <person name="Brakhage A.A."/>
            <person name="Braus G.H."/>
            <person name="Fischer R."/>
            <person name="Frisvad J.C."/>
            <person name="Goldman G.H."/>
            <person name="Houbraken J."/>
            <person name="Oakley B."/>
            <person name="Pocsi I."/>
            <person name="Scazzocchio C."/>
            <person name="Seiboth B."/>
            <person name="vanKuyk P.A."/>
            <person name="Wortman J."/>
            <person name="Dyer P.S."/>
            <person name="Grigoriev I.V."/>
        </authorList>
    </citation>
    <scope>NUCLEOTIDE SEQUENCE [LARGE SCALE GENOMIC DNA]</scope>
    <source>
        <strain evidence="2">CBS 516.65</strain>
    </source>
</reference>
<organism evidence="1 2">
    <name type="scientific">Aspergillus glaucus CBS 516.65</name>
    <dbReference type="NCBI Taxonomy" id="1160497"/>
    <lineage>
        <taxon>Eukaryota</taxon>
        <taxon>Fungi</taxon>
        <taxon>Dikarya</taxon>
        <taxon>Ascomycota</taxon>
        <taxon>Pezizomycotina</taxon>
        <taxon>Eurotiomycetes</taxon>
        <taxon>Eurotiomycetidae</taxon>
        <taxon>Eurotiales</taxon>
        <taxon>Aspergillaceae</taxon>
        <taxon>Aspergillus</taxon>
        <taxon>Aspergillus subgen. Aspergillus</taxon>
    </lineage>
</organism>
<evidence type="ECO:0008006" key="3">
    <source>
        <dbReference type="Google" id="ProtNLM"/>
    </source>
</evidence>
<dbReference type="SUPFAM" id="SSF56059">
    <property type="entry name" value="Glutathione synthetase ATP-binding domain-like"/>
    <property type="match status" value="1"/>
</dbReference>
<evidence type="ECO:0000313" key="2">
    <source>
        <dbReference type="Proteomes" id="UP000184300"/>
    </source>
</evidence>
<evidence type="ECO:0000313" key="1">
    <source>
        <dbReference type="EMBL" id="OJJ81757.1"/>
    </source>
</evidence>
<dbReference type="STRING" id="1160497.A0A1L9VCU3"/>
<dbReference type="EMBL" id="KV878904">
    <property type="protein sequence ID" value="OJJ81757.1"/>
    <property type="molecule type" value="Genomic_DNA"/>
</dbReference>
<sequence length="504" mass="56808">MGTTTSHRLQQVYVPRNGKSYESIASFDVENAIFARDHKTARSSLERLCRAEKWGKNSHAAYCPLPILVTRQHEKQLSDLHEALVLAIVDIVQRWWQDPIARFPERMPLEPKEEDLLRWIDSQDSGILAPFRDRLGSWRPDFLLEQESSEGTSTTVDGVRVSEINARFSFNGFMFAAHGSQTLRDIGVANENNGLVCATDPDKVLGGLLRLFRHDHPLYLLKDEEPGMDIHMLVEYLQQNLGITPRFITPTDLRLLPDAEREGEYKLCCVVKAIDNSASQTSALTNSIGERLQEIHQVGLELHQRELLALEPEMLRQLSLRCFNDMRTILLVHDKRMLGIVKQELGPLTERGVLTPAQAETLDKGIADTILPGSTELGRLLRSSRECPGLKAKYVLKPIRSGKGNGIVFGEDLTSAAWVSELENLRCPEPEPRKRLYVVQRKIKQLLYDVVLRESGEKVKYPLIGTYHSAAGEYLGLGVWRSSADRICAISHGGAWMSTVIKDE</sequence>
<gene>
    <name evidence="1" type="ORF">ASPGLDRAFT_131339</name>
</gene>
<dbReference type="RefSeq" id="XP_022398455.1">
    <property type="nucleotide sequence ID" value="XM_022541032.1"/>
</dbReference>
<protein>
    <recommendedName>
        <fullName evidence="3">Glutathionylspermidine synthase pre-ATP-grasp-like domain-containing protein</fullName>
    </recommendedName>
</protein>
<name>A0A1L9VCU3_ASPGL</name>
<keyword evidence="2" id="KW-1185">Reference proteome</keyword>
<proteinExistence type="predicted"/>
<dbReference type="VEuPathDB" id="FungiDB:ASPGLDRAFT_131339"/>
<accession>A0A1L9VCU3</accession>
<dbReference type="GeneID" id="34457293"/>
<dbReference type="Proteomes" id="UP000184300">
    <property type="component" value="Unassembled WGS sequence"/>
</dbReference>